<feature type="domain" description="Calcineurin-like phosphoesterase" evidence="5">
    <location>
        <begin position="3"/>
        <end position="188"/>
    </location>
</feature>
<sequence>MPSILQFTDTHISIDPQGTLKGVNTRQSLTACVELAQQHSAAHILLTGDLSHDASKESYAALHSIITPLNLPVSAIAGNHDITLHMKKFLPQHWLTGECHIENWLCLMLNSSVTNKEHGFISDQELKRAKKVINNTQQDNILICLHHQPVPVGSPWIDAIMLQNAESLFGVLDGHSKVRGILFGHVHQNFQQQQGSLSIIGSPSTCIQFKSNSTEFALAHLAPAYRLLHLDRNGDISSEIFYLDEMQSLEPDEAY</sequence>
<name>A0A3B0Z9T9_9ZZZZ</name>
<dbReference type="EMBL" id="UOFL01000131">
    <property type="protein sequence ID" value="VAW77446.1"/>
    <property type="molecule type" value="Genomic_DNA"/>
</dbReference>
<dbReference type="Pfam" id="PF00149">
    <property type="entry name" value="Metallophos"/>
    <property type="match status" value="1"/>
</dbReference>
<dbReference type="GO" id="GO:0004114">
    <property type="term" value="F:3',5'-cyclic-nucleotide phosphodiesterase activity"/>
    <property type="evidence" value="ECO:0007669"/>
    <property type="project" value="UniProtKB-EC"/>
</dbReference>
<keyword evidence="1" id="KW-0479">Metal-binding</keyword>
<keyword evidence="3" id="KW-0408">Iron</keyword>
<evidence type="ECO:0000256" key="1">
    <source>
        <dbReference type="ARBA" id="ARBA00022723"/>
    </source>
</evidence>
<dbReference type="PANTHER" id="PTHR42988">
    <property type="entry name" value="PHOSPHOHYDROLASE"/>
    <property type="match status" value="1"/>
</dbReference>
<keyword evidence="2 6" id="KW-0378">Hydrolase</keyword>
<organism evidence="6">
    <name type="scientific">hydrothermal vent metagenome</name>
    <dbReference type="NCBI Taxonomy" id="652676"/>
    <lineage>
        <taxon>unclassified sequences</taxon>
        <taxon>metagenomes</taxon>
        <taxon>ecological metagenomes</taxon>
    </lineage>
</organism>
<dbReference type="InterPro" id="IPR029052">
    <property type="entry name" value="Metallo-depent_PP-like"/>
</dbReference>
<dbReference type="PANTHER" id="PTHR42988:SF2">
    <property type="entry name" value="CYCLIC NUCLEOTIDE PHOSPHODIESTERASE CBUA0032-RELATED"/>
    <property type="match status" value="1"/>
</dbReference>
<gene>
    <name evidence="6" type="ORF">MNBD_GAMMA12-1459</name>
</gene>
<dbReference type="AlphaFoldDB" id="A0A3B0Z9T9"/>
<comment type="similarity">
    <text evidence="4">Belongs to the cyclic nucleotide phosphodiesterase class-III family.</text>
</comment>
<dbReference type="InterPro" id="IPR026575">
    <property type="entry name" value="GpdQ/CpdA-like"/>
</dbReference>
<reference evidence="6" key="1">
    <citation type="submission" date="2018-06" db="EMBL/GenBank/DDBJ databases">
        <authorList>
            <person name="Zhirakovskaya E."/>
        </authorList>
    </citation>
    <scope>NUCLEOTIDE SEQUENCE</scope>
</reference>
<evidence type="ECO:0000256" key="3">
    <source>
        <dbReference type="ARBA" id="ARBA00023004"/>
    </source>
</evidence>
<protein>
    <submittedName>
        <fullName evidence="6">3',5'-cyclic-nucleotide phosphodiesterase</fullName>
        <ecNumber evidence="6">3.1.4.17</ecNumber>
    </submittedName>
</protein>
<accession>A0A3B0Z9T9</accession>
<evidence type="ECO:0000256" key="4">
    <source>
        <dbReference type="ARBA" id="ARBA00025742"/>
    </source>
</evidence>
<dbReference type="Gene3D" id="3.60.21.10">
    <property type="match status" value="1"/>
</dbReference>
<dbReference type="InterPro" id="IPR050884">
    <property type="entry name" value="CNP_phosphodiesterase-III"/>
</dbReference>
<dbReference type="CDD" id="cd07402">
    <property type="entry name" value="MPP_GpdQ"/>
    <property type="match status" value="1"/>
</dbReference>
<evidence type="ECO:0000256" key="2">
    <source>
        <dbReference type="ARBA" id="ARBA00022801"/>
    </source>
</evidence>
<dbReference type="InterPro" id="IPR004843">
    <property type="entry name" value="Calcineurin-like_PHP"/>
</dbReference>
<dbReference type="GO" id="GO:0046872">
    <property type="term" value="F:metal ion binding"/>
    <property type="evidence" value="ECO:0007669"/>
    <property type="project" value="UniProtKB-KW"/>
</dbReference>
<dbReference type="SUPFAM" id="SSF56300">
    <property type="entry name" value="Metallo-dependent phosphatases"/>
    <property type="match status" value="1"/>
</dbReference>
<dbReference type="EC" id="3.1.4.17" evidence="6"/>
<evidence type="ECO:0000259" key="5">
    <source>
        <dbReference type="Pfam" id="PF00149"/>
    </source>
</evidence>
<evidence type="ECO:0000313" key="6">
    <source>
        <dbReference type="EMBL" id="VAW77446.1"/>
    </source>
</evidence>
<proteinExistence type="inferred from homology"/>